<sequence>MSTAIALTEYQWMGIRGIVFGLLLIANCRRVADFFAAFDRAEAERVERMLPKQGNVREVISIWMRRGTGESLEDRMLRYGFAVFSGLIALFMGLAALLGAWELPQ</sequence>
<reference evidence="2 3" key="1">
    <citation type="submission" date="2018-10" db="EMBL/GenBank/DDBJ databases">
        <title>Genomic Encyclopedia of Archaeal and Bacterial Type Strains, Phase II (KMG-II): from individual species to whole genera.</title>
        <authorList>
            <person name="Goeker M."/>
        </authorList>
    </citation>
    <scope>NUCLEOTIDE SEQUENCE [LARGE SCALE GENOMIC DNA]</scope>
    <source>
        <strain evidence="2 3">DSM 14954</strain>
    </source>
</reference>
<organism evidence="2 3">
    <name type="scientific">Solirubrobacter pauli</name>
    <dbReference type="NCBI Taxonomy" id="166793"/>
    <lineage>
        <taxon>Bacteria</taxon>
        <taxon>Bacillati</taxon>
        <taxon>Actinomycetota</taxon>
        <taxon>Thermoleophilia</taxon>
        <taxon>Solirubrobacterales</taxon>
        <taxon>Solirubrobacteraceae</taxon>
        <taxon>Solirubrobacter</taxon>
    </lineage>
</organism>
<dbReference type="AlphaFoldDB" id="A0A660L586"/>
<protein>
    <submittedName>
        <fullName evidence="2">Uncharacterized protein</fullName>
    </submittedName>
</protein>
<dbReference type="EMBL" id="RBIL01000002">
    <property type="protein sequence ID" value="RKQ88364.1"/>
    <property type="molecule type" value="Genomic_DNA"/>
</dbReference>
<keyword evidence="3" id="KW-1185">Reference proteome</keyword>
<accession>A0A660L586</accession>
<dbReference type="RefSeq" id="WP_121257827.1">
    <property type="nucleotide sequence ID" value="NZ_RBIL01000002.1"/>
</dbReference>
<proteinExistence type="predicted"/>
<dbReference type="Proteomes" id="UP000278962">
    <property type="component" value="Unassembled WGS sequence"/>
</dbReference>
<evidence type="ECO:0000313" key="3">
    <source>
        <dbReference type="Proteomes" id="UP000278962"/>
    </source>
</evidence>
<gene>
    <name evidence="2" type="ORF">C8N24_6406</name>
</gene>
<evidence type="ECO:0000256" key="1">
    <source>
        <dbReference type="SAM" id="Phobius"/>
    </source>
</evidence>
<evidence type="ECO:0000313" key="2">
    <source>
        <dbReference type="EMBL" id="RKQ88364.1"/>
    </source>
</evidence>
<feature type="transmembrane region" description="Helical" evidence="1">
    <location>
        <begin position="79"/>
        <end position="101"/>
    </location>
</feature>
<keyword evidence="1" id="KW-1133">Transmembrane helix</keyword>
<keyword evidence="1" id="KW-0472">Membrane</keyword>
<keyword evidence="1" id="KW-0812">Transmembrane</keyword>
<comment type="caution">
    <text evidence="2">The sequence shown here is derived from an EMBL/GenBank/DDBJ whole genome shotgun (WGS) entry which is preliminary data.</text>
</comment>
<name>A0A660L586_9ACTN</name>